<name>A0A066RML6_9GAMM</name>
<dbReference type="EMBL" id="JMIB01000034">
    <property type="protein sequence ID" value="KDM90361.1"/>
    <property type="molecule type" value="Genomic_DNA"/>
</dbReference>
<dbReference type="AlphaFoldDB" id="A0A066RML6"/>
<evidence type="ECO:0000313" key="1">
    <source>
        <dbReference type="EMBL" id="KDM90361.1"/>
    </source>
</evidence>
<proteinExistence type="predicted"/>
<keyword evidence="1" id="KW-0418">Kinase</keyword>
<sequence length="77" mass="8757">MTITELQRLYANSEIVEAVIEPSLQANGWVVEFRHRRGGFVTLTDGAGSEKCYRDIDTATERAFEVGFHQVRIADHF</sequence>
<dbReference type="GO" id="GO:0016301">
    <property type="term" value="F:kinase activity"/>
    <property type="evidence" value="ECO:0007669"/>
    <property type="project" value="UniProtKB-KW"/>
</dbReference>
<keyword evidence="2" id="KW-1185">Reference proteome</keyword>
<dbReference type="RefSeq" id="WP_036755575.1">
    <property type="nucleotide sequence ID" value="NZ_JAGSGC010000014.1"/>
</dbReference>
<comment type="caution">
    <text evidence="1">The sequence shown here is derived from an EMBL/GenBank/DDBJ whole genome shotgun (WGS) entry which is preliminary data.</text>
</comment>
<reference evidence="1 2" key="1">
    <citation type="submission" date="2014-04" db="EMBL/GenBank/DDBJ databases">
        <title>Draft genome sequence of Photobacterium halotolerans S2753: a solonamide, ngercheumicin and holomycin producer.</title>
        <authorList>
            <person name="Machado H.R."/>
            <person name="Gram L."/>
        </authorList>
    </citation>
    <scope>NUCLEOTIDE SEQUENCE [LARGE SCALE GENOMIC DNA]</scope>
    <source>
        <strain evidence="1 2">S2753</strain>
    </source>
</reference>
<evidence type="ECO:0000313" key="2">
    <source>
        <dbReference type="Proteomes" id="UP000027192"/>
    </source>
</evidence>
<organism evidence="1 2">
    <name type="scientific">Photobacterium galatheae</name>
    <dbReference type="NCBI Taxonomy" id="1654360"/>
    <lineage>
        <taxon>Bacteria</taxon>
        <taxon>Pseudomonadati</taxon>
        <taxon>Pseudomonadota</taxon>
        <taxon>Gammaproteobacteria</taxon>
        <taxon>Vibrionales</taxon>
        <taxon>Vibrionaceae</taxon>
        <taxon>Photobacterium</taxon>
    </lineage>
</organism>
<dbReference type="OrthoDB" id="5917471at2"/>
<dbReference type="STRING" id="1654360.EA58_17870"/>
<protein>
    <submittedName>
        <fullName evidence="1">Thymidylate kinase</fullName>
    </submittedName>
</protein>
<keyword evidence="1" id="KW-0808">Transferase</keyword>
<gene>
    <name evidence="1" type="ORF">EA58_17870</name>
</gene>
<accession>A0A066RML6</accession>
<dbReference type="Proteomes" id="UP000027192">
    <property type="component" value="Unassembled WGS sequence"/>
</dbReference>